<proteinExistence type="predicted"/>
<evidence type="ECO:0000313" key="1">
    <source>
        <dbReference type="EMBL" id="MCQ8279855.1"/>
    </source>
</evidence>
<protein>
    <recommendedName>
        <fullName evidence="3">LysM domain-containing protein</fullName>
    </recommendedName>
</protein>
<organism evidence="1 2">
    <name type="scientific">Endosaccharibacter trunci</name>
    <dbReference type="NCBI Taxonomy" id="2812733"/>
    <lineage>
        <taxon>Bacteria</taxon>
        <taxon>Pseudomonadati</taxon>
        <taxon>Pseudomonadota</taxon>
        <taxon>Alphaproteobacteria</taxon>
        <taxon>Acetobacterales</taxon>
        <taxon>Acetobacteraceae</taxon>
        <taxon>Endosaccharibacter</taxon>
    </lineage>
</organism>
<evidence type="ECO:0000313" key="2">
    <source>
        <dbReference type="Proteomes" id="UP001524587"/>
    </source>
</evidence>
<sequence>MPATAIVSAADVSLEHVAARVLGNPLQWWQIAALNGLTDPSLASFATPVTLTLPVADTTQTNGISVLSA</sequence>
<accession>A0ABT1WBQ1</accession>
<dbReference type="RefSeq" id="WP_422865344.1">
    <property type="nucleotide sequence ID" value="NZ_JAMSKV010000017.1"/>
</dbReference>
<gene>
    <name evidence="1" type="ORF">NFI95_15530</name>
</gene>
<keyword evidence="2" id="KW-1185">Reference proteome</keyword>
<dbReference type="Proteomes" id="UP001524587">
    <property type="component" value="Unassembled WGS sequence"/>
</dbReference>
<dbReference type="EMBL" id="JAMSKV010000017">
    <property type="protein sequence ID" value="MCQ8279855.1"/>
    <property type="molecule type" value="Genomic_DNA"/>
</dbReference>
<comment type="caution">
    <text evidence="1">The sequence shown here is derived from an EMBL/GenBank/DDBJ whole genome shotgun (WGS) entry which is preliminary data.</text>
</comment>
<evidence type="ECO:0008006" key="3">
    <source>
        <dbReference type="Google" id="ProtNLM"/>
    </source>
</evidence>
<name>A0ABT1WBQ1_9PROT</name>
<reference evidence="1 2" key="1">
    <citation type="submission" date="2022-06" db="EMBL/GenBank/DDBJ databases">
        <title>Endosaccharibacter gen. nov., sp. nov., endophytic bacteria isolated from sugarcane.</title>
        <authorList>
            <person name="Pitiwittayakul N."/>
            <person name="Yukphan P."/>
            <person name="Charoenyingcharoen P."/>
            <person name="Tanasupawat S."/>
        </authorList>
    </citation>
    <scope>NUCLEOTIDE SEQUENCE [LARGE SCALE GENOMIC DNA]</scope>
    <source>
        <strain evidence="1 2">KSS8</strain>
    </source>
</reference>